<comment type="similarity">
    <text evidence="1">Belongs to the cyclophilin-type PPIase family.</text>
</comment>
<dbReference type="AlphaFoldDB" id="A0AAV9A154"/>
<dbReference type="InterPro" id="IPR012340">
    <property type="entry name" value="NA-bd_OB-fold"/>
</dbReference>
<dbReference type="PANTHER" id="PTHR11071:SF561">
    <property type="entry name" value="PEPTIDYL-PROLYL CIS-TRANS ISOMERASE D-RELATED"/>
    <property type="match status" value="1"/>
</dbReference>
<accession>A0AAV9A154</accession>
<organism evidence="3 4">
    <name type="scientific">Acorus gramineus</name>
    <name type="common">Dwarf sweet flag</name>
    <dbReference type="NCBI Taxonomy" id="55184"/>
    <lineage>
        <taxon>Eukaryota</taxon>
        <taxon>Viridiplantae</taxon>
        <taxon>Streptophyta</taxon>
        <taxon>Embryophyta</taxon>
        <taxon>Tracheophyta</taxon>
        <taxon>Spermatophyta</taxon>
        <taxon>Magnoliopsida</taxon>
        <taxon>Liliopsida</taxon>
        <taxon>Acoraceae</taxon>
        <taxon>Acorus</taxon>
    </lineage>
</organism>
<evidence type="ECO:0000313" key="3">
    <source>
        <dbReference type="EMBL" id="KAK1257250.1"/>
    </source>
</evidence>
<keyword evidence="4" id="KW-1185">Reference proteome</keyword>
<dbReference type="GO" id="GO:0006457">
    <property type="term" value="P:protein folding"/>
    <property type="evidence" value="ECO:0007669"/>
    <property type="project" value="TreeGrafter"/>
</dbReference>
<dbReference type="InterPro" id="IPR002130">
    <property type="entry name" value="Cyclophilin-type_PPIase_dom"/>
</dbReference>
<dbReference type="Pfam" id="PF00160">
    <property type="entry name" value="Pro_isomerase"/>
    <property type="match status" value="1"/>
</dbReference>
<dbReference type="GO" id="GO:0003755">
    <property type="term" value="F:peptidyl-prolyl cis-trans isomerase activity"/>
    <property type="evidence" value="ECO:0007669"/>
    <property type="project" value="InterPro"/>
</dbReference>
<reference evidence="3" key="2">
    <citation type="submission" date="2023-06" db="EMBL/GenBank/DDBJ databases">
        <authorList>
            <person name="Ma L."/>
            <person name="Liu K.-W."/>
            <person name="Li Z."/>
            <person name="Hsiao Y.-Y."/>
            <person name="Qi Y."/>
            <person name="Fu T."/>
            <person name="Tang G."/>
            <person name="Zhang D."/>
            <person name="Sun W.-H."/>
            <person name="Liu D.-K."/>
            <person name="Li Y."/>
            <person name="Chen G.-Z."/>
            <person name="Liu X.-D."/>
            <person name="Liao X.-Y."/>
            <person name="Jiang Y.-T."/>
            <person name="Yu X."/>
            <person name="Hao Y."/>
            <person name="Huang J."/>
            <person name="Zhao X.-W."/>
            <person name="Ke S."/>
            <person name="Chen Y.-Y."/>
            <person name="Wu W.-L."/>
            <person name="Hsu J.-L."/>
            <person name="Lin Y.-F."/>
            <person name="Huang M.-D."/>
            <person name="Li C.-Y."/>
            <person name="Huang L."/>
            <person name="Wang Z.-W."/>
            <person name="Zhao X."/>
            <person name="Zhong W.-Y."/>
            <person name="Peng D.-H."/>
            <person name="Ahmad S."/>
            <person name="Lan S."/>
            <person name="Zhang J.-S."/>
            <person name="Tsai W.-C."/>
            <person name="Van De Peer Y."/>
            <person name="Liu Z.-J."/>
        </authorList>
    </citation>
    <scope>NUCLEOTIDE SEQUENCE</scope>
    <source>
        <strain evidence="3">SCP</strain>
        <tissue evidence="3">Leaves</tissue>
    </source>
</reference>
<comment type="caution">
    <text evidence="3">The sequence shown here is derived from an EMBL/GenBank/DDBJ whole genome shotgun (WGS) entry which is preliminary data.</text>
</comment>
<gene>
    <name evidence="3" type="ORF">QJS04_geneDACA023459</name>
</gene>
<dbReference type="GO" id="GO:0005737">
    <property type="term" value="C:cytoplasm"/>
    <property type="evidence" value="ECO:0007669"/>
    <property type="project" value="TreeGrafter"/>
</dbReference>
<dbReference type="PROSITE" id="PS50072">
    <property type="entry name" value="CSA_PPIASE_2"/>
    <property type="match status" value="1"/>
</dbReference>
<evidence type="ECO:0000313" key="4">
    <source>
        <dbReference type="Proteomes" id="UP001179952"/>
    </source>
</evidence>
<feature type="domain" description="PPIase cyclophilin-type" evidence="2">
    <location>
        <begin position="1"/>
        <end position="64"/>
    </location>
</feature>
<proteinExistence type="inferred from homology"/>
<dbReference type="SUPFAM" id="SSF50249">
    <property type="entry name" value="Nucleic acid-binding proteins"/>
    <property type="match status" value="1"/>
</dbReference>
<reference evidence="3" key="1">
    <citation type="journal article" date="2023" name="Nat. Commun.">
        <title>Diploid and tetraploid genomes of Acorus and the evolution of monocots.</title>
        <authorList>
            <person name="Ma L."/>
            <person name="Liu K.W."/>
            <person name="Li Z."/>
            <person name="Hsiao Y.Y."/>
            <person name="Qi Y."/>
            <person name="Fu T."/>
            <person name="Tang G.D."/>
            <person name="Zhang D."/>
            <person name="Sun W.H."/>
            <person name="Liu D.K."/>
            <person name="Li Y."/>
            <person name="Chen G.Z."/>
            <person name="Liu X.D."/>
            <person name="Liao X.Y."/>
            <person name="Jiang Y.T."/>
            <person name="Yu X."/>
            <person name="Hao Y."/>
            <person name="Huang J."/>
            <person name="Zhao X.W."/>
            <person name="Ke S."/>
            <person name="Chen Y.Y."/>
            <person name="Wu W.L."/>
            <person name="Hsu J.L."/>
            <person name="Lin Y.F."/>
            <person name="Huang M.D."/>
            <person name="Li C.Y."/>
            <person name="Huang L."/>
            <person name="Wang Z.W."/>
            <person name="Zhao X."/>
            <person name="Zhong W.Y."/>
            <person name="Peng D.H."/>
            <person name="Ahmad S."/>
            <person name="Lan S."/>
            <person name="Zhang J.S."/>
            <person name="Tsai W.C."/>
            <person name="Van de Peer Y."/>
            <person name="Liu Z.J."/>
        </authorList>
    </citation>
    <scope>NUCLEOTIDE SEQUENCE</scope>
    <source>
        <strain evidence="3">SCP</strain>
    </source>
</reference>
<dbReference type="InterPro" id="IPR029000">
    <property type="entry name" value="Cyclophilin-like_dom_sf"/>
</dbReference>
<dbReference type="SUPFAM" id="SSF50891">
    <property type="entry name" value="Cyclophilin-like"/>
    <property type="match status" value="1"/>
</dbReference>
<sequence>MANGGPNTNGSQFFITFKDTPHLDGKHVVFGKLVQGREMLKKMECVETEKDKPVVLVKIVNCGELPDNKSHGTIVLSNEDFLKDEQISPSNVQDRVLRDFGMFLEAMGKNISEYELPKPNTISAHSGGVPKEILEEMNAPISGEDTYIIQNLNYEKKKAYDTIMDGSGLPYQEEFLNSLTLNGLPPHQLIMDRQIKMSLHELNQNTKNWKIKLQVIEKCPPRISKSGSTEFQNYIFMDVKGKMIQTTIFKEYTKQFSEALSVNGVDFLKTTFISKVVINLQTAEANQLLECEVRFHRVAMDDRLVEMSEV</sequence>
<protein>
    <recommendedName>
        <fullName evidence="2">PPIase cyclophilin-type domain-containing protein</fullName>
    </recommendedName>
</protein>
<evidence type="ECO:0000256" key="1">
    <source>
        <dbReference type="ARBA" id="ARBA00007365"/>
    </source>
</evidence>
<dbReference type="EMBL" id="JAUJYN010000053">
    <property type="protein sequence ID" value="KAK1257250.1"/>
    <property type="molecule type" value="Genomic_DNA"/>
</dbReference>
<dbReference type="GO" id="GO:0016018">
    <property type="term" value="F:cyclosporin A binding"/>
    <property type="evidence" value="ECO:0007669"/>
    <property type="project" value="TreeGrafter"/>
</dbReference>
<name>A0AAV9A154_ACOGR</name>
<dbReference type="Proteomes" id="UP001179952">
    <property type="component" value="Unassembled WGS sequence"/>
</dbReference>
<dbReference type="Gene3D" id="2.40.100.10">
    <property type="entry name" value="Cyclophilin-like"/>
    <property type="match status" value="1"/>
</dbReference>
<evidence type="ECO:0000259" key="2">
    <source>
        <dbReference type="PROSITE" id="PS50072"/>
    </source>
</evidence>
<dbReference type="PANTHER" id="PTHR11071">
    <property type="entry name" value="PEPTIDYL-PROLYL CIS-TRANS ISOMERASE"/>
    <property type="match status" value="1"/>
</dbReference>
<dbReference type="PRINTS" id="PR00153">
    <property type="entry name" value="CSAPPISMRASE"/>
</dbReference>
<dbReference type="Gene3D" id="2.40.50.140">
    <property type="entry name" value="Nucleic acid-binding proteins"/>
    <property type="match status" value="1"/>
</dbReference>